<dbReference type="Proteomes" id="UP001206639">
    <property type="component" value="Unassembled WGS sequence"/>
</dbReference>
<dbReference type="InterPro" id="IPR036513">
    <property type="entry name" value="STAS_dom_sf"/>
</dbReference>
<reference evidence="3" key="1">
    <citation type="submission" date="2023-07" db="EMBL/GenBank/DDBJ databases">
        <authorList>
            <person name="Deng Y."/>
            <person name="Zhang Y.-Q."/>
        </authorList>
    </citation>
    <scope>NUCLEOTIDE SEQUENCE [LARGE SCALE GENOMIC DNA]</scope>
    <source>
        <strain evidence="3">CPCC 205710</strain>
    </source>
</reference>
<dbReference type="PANTHER" id="PTHR35526">
    <property type="entry name" value="ANTI-SIGMA-F FACTOR RSBW-RELATED"/>
    <property type="match status" value="1"/>
</dbReference>
<proteinExistence type="predicted"/>
<protein>
    <submittedName>
        <fullName evidence="2">Sulfate transporter</fullName>
    </submittedName>
</protein>
<comment type="caution">
    <text evidence="2">The sequence shown here is derived from an EMBL/GenBank/DDBJ whole genome shotgun (WGS) entry which is preliminary data.</text>
</comment>
<keyword evidence="3" id="KW-1185">Reference proteome</keyword>
<dbReference type="EMBL" id="JAODWD010000002">
    <property type="protein sequence ID" value="MCT7658940.1"/>
    <property type="molecule type" value="Genomic_DNA"/>
</dbReference>
<dbReference type="PROSITE" id="PS50801">
    <property type="entry name" value="STAS"/>
    <property type="match status" value="1"/>
</dbReference>
<organism evidence="2 3">
    <name type="scientific">Mycobacterium deserti</name>
    <dbReference type="NCBI Taxonomy" id="2978347"/>
    <lineage>
        <taxon>Bacteria</taxon>
        <taxon>Bacillati</taxon>
        <taxon>Actinomycetota</taxon>
        <taxon>Actinomycetes</taxon>
        <taxon>Mycobacteriales</taxon>
        <taxon>Mycobacteriaceae</taxon>
        <taxon>Mycobacterium</taxon>
    </lineage>
</organism>
<name>A0ABT2M9K8_9MYCO</name>
<dbReference type="SUPFAM" id="SSF52091">
    <property type="entry name" value="SpoIIaa-like"/>
    <property type="match status" value="1"/>
</dbReference>
<dbReference type="Gene3D" id="3.30.750.24">
    <property type="entry name" value="STAS domain"/>
    <property type="match status" value="1"/>
</dbReference>
<evidence type="ECO:0000313" key="2">
    <source>
        <dbReference type="EMBL" id="MCT7658940.1"/>
    </source>
</evidence>
<dbReference type="InterPro" id="IPR036890">
    <property type="entry name" value="HATPase_C_sf"/>
</dbReference>
<dbReference type="Gene3D" id="3.30.565.10">
    <property type="entry name" value="Histidine kinase-like ATPase, C-terminal domain"/>
    <property type="match status" value="1"/>
</dbReference>
<dbReference type="InterPro" id="IPR002645">
    <property type="entry name" value="STAS_dom"/>
</dbReference>
<feature type="domain" description="STAS" evidence="1">
    <location>
        <begin position="9"/>
        <end position="119"/>
    </location>
</feature>
<gene>
    <name evidence="2" type="ORF">N4S67_10950</name>
</gene>
<sequence>MTVGHHGRMRIAVRAHGAVAVLSVEGLLDSDTYRPLRDSIVKSALDEPAAVIVDVSALRIPELSACTVFTSAWWQVSQWPDVPILLVCSNIVRRERLWQAGIGHRTPIHPDVDTAADAVGTQARTRVRRRANVELLRHPASLDEAKDFVTECLREWSHPELITAAKLVAVELVRNALTHTDSTPSLRVESSGCLVTIAVDDECTRPALLREAALARRVSGLEIVAGLSRAWGSAPSTTGKTVWATIEPETDLQY</sequence>
<accession>A0ABT2M9K8</accession>
<evidence type="ECO:0000259" key="1">
    <source>
        <dbReference type="PROSITE" id="PS50801"/>
    </source>
</evidence>
<dbReference type="PANTHER" id="PTHR35526:SF3">
    <property type="entry name" value="ANTI-SIGMA-F FACTOR RSBW"/>
    <property type="match status" value="1"/>
</dbReference>
<dbReference type="InterPro" id="IPR050267">
    <property type="entry name" value="Anti-sigma-factor_SerPK"/>
</dbReference>
<evidence type="ECO:0000313" key="3">
    <source>
        <dbReference type="Proteomes" id="UP001206639"/>
    </source>
</evidence>
<dbReference type="RefSeq" id="WP_260992962.1">
    <property type="nucleotide sequence ID" value="NZ_JAODWD010000002.1"/>
</dbReference>
<dbReference type="CDD" id="cd16936">
    <property type="entry name" value="HATPase_RsbW-like"/>
    <property type="match status" value="1"/>
</dbReference>